<name>A0ABR1S7C8_9PEZI</name>
<dbReference type="InterPro" id="IPR021346">
    <property type="entry name" value="Tma16"/>
</dbReference>
<dbReference type="PANTHER" id="PTHR13349">
    <property type="entry name" value="TRANSLATION MACHINERY-ASSOCIATED PROTEIN 16"/>
    <property type="match status" value="1"/>
</dbReference>
<proteinExistence type="inferred from homology"/>
<dbReference type="EMBL" id="JAQQWI010000007">
    <property type="protein sequence ID" value="KAK8027745.1"/>
    <property type="molecule type" value="Genomic_DNA"/>
</dbReference>
<organism evidence="2 3">
    <name type="scientific">Apiospora marii</name>
    <dbReference type="NCBI Taxonomy" id="335849"/>
    <lineage>
        <taxon>Eukaryota</taxon>
        <taxon>Fungi</taxon>
        <taxon>Dikarya</taxon>
        <taxon>Ascomycota</taxon>
        <taxon>Pezizomycotina</taxon>
        <taxon>Sordariomycetes</taxon>
        <taxon>Xylariomycetidae</taxon>
        <taxon>Amphisphaeriales</taxon>
        <taxon>Apiosporaceae</taxon>
        <taxon>Apiospora</taxon>
    </lineage>
</organism>
<dbReference type="PANTHER" id="PTHR13349:SF2">
    <property type="entry name" value="TRANSLATION MACHINERY-ASSOCIATED PROTEIN 16"/>
    <property type="match status" value="1"/>
</dbReference>
<evidence type="ECO:0000313" key="2">
    <source>
        <dbReference type="EMBL" id="KAK8027745.1"/>
    </source>
</evidence>
<keyword evidence="3" id="KW-1185">Reference proteome</keyword>
<evidence type="ECO:0008006" key="4">
    <source>
        <dbReference type="Google" id="ProtNLM"/>
    </source>
</evidence>
<dbReference type="Proteomes" id="UP001396898">
    <property type="component" value="Unassembled WGS sequence"/>
</dbReference>
<comment type="similarity">
    <text evidence="1">Belongs to the TMA16 family.</text>
</comment>
<reference evidence="2 3" key="1">
    <citation type="submission" date="2023-01" db="EMBL/GenBank/DDBJ databases">
        <title>Analysis of 21 Apiospora genomes using comparative genomics revels a genus with tremendous synthesis potential of carbohydrate active enzymes and secondary metabolites.</title>
        <authorList>
            <person name="Sorensen T."/>
        </authorList>
    </citation>
    <scope>NUCLEOTIDE SEQUENCE [LARGE SCALE GENOMIC DNA]</scope>
    <source>
        <strain evidence="2 3">CBS 20057</strain>
    </source>
</reference>
<dbReference type="Pfam" id="PF11176">
    <property type="entry name" value="Tma16"/>
    <property type="match status" value="1"/>
</dbReference>
<dbReference type="InterPro" id="IPR038356">
    <property type="entry name" value="Tma16_sf"/>
</dbReference>
<gene>
    <name evidence="2" type="ORF">PG991_004801</name>
</gene>
<sequence>MPKTSLEKTRKAIVKKKGQLDAIHEYSRDSKRLHRAAARDDKLVKVASARRKADRPYINRAFFFQEAVKQNDLKPLEPSVVGELIKTYVHQYDEELNDLKKARRPGRPASTKEDLLKVKISTLQKEYENGFLLPVLTTEEDVMLLDRFEGSWSYLTNLKWVKLSEDGRVQPSSFPPKGDH</sequence>
<evidence type="ECO:0000256" key="1">
    <source>
        <dbReference type="ARBA" id="ARBA00034127"/>
    </source>
</evidence>
<comment type="caution">
    <text evidence="2">The sequence shown here is derived from an EMBL/GenBank/DDBJ whole genome shotgun (WGS) entry which is preliminary data.</text>
</comment>
<dbReference type="Gene3D" id="1.20.1440.170">
    <property type="entry name" value="Translation machinery-associated protein 16-like"/>
    <property type="match status" value="1"/>
</dbReference>
<evidence type="ECO:0000313" key="3">
    <source>
        <dbReference type="Proteomes" id="UP001396898"/>
    </source>
</evidence>
<accession>A0ABR1S7C8</accession>
<protein>
    <recommendedName>
        <fullName evidence="4">Translation machinery-associated protein 16</fullName>
    </recommendedName>
</protein>